<name>A0ABW7NE92_9BACT</name>
<protein>
    <submittedName>
        <fullName evidence="1">Oxidoreductase</fullName>
    </submittedName>
</protein>
<dbReference type="InterPro" id="IPR036291">
    <property type="entry name" value="NAD(P)-bd_dom_sf"/>
</dbReference>
<dbReference type="PANTHER" id="PTHR14097:SF7">
    <property type="entry name" value="OXIDOREDUCTASE HTATIP2"/>
    <property type="match status" value="1"/>
</dbReference>
<dbReference type="PANTHER" id="PTHR14097">
    <property type="entry name" value="OXIDOREDUCTASE HTATIP2"/>
    <property type="match status" value="1"/>
</dbReference>
<proteinExistence type="predicted"/>
<dbReference type="Gene3D" id="3.40.50.720">
    <property type="entry name" value="NAD(P)-binding Rossmann-like Domain"/>
    <property type="match status" value="1"/>
</dbReference>
<dbReference type="Proteomes" id="UP001610063">
    <property type="component" value="Unassembled WGS sequence"/>
</dbReference>
<dbReference type="SUPFAM" id="SSF51735">
    <property type="entry name" value="NAD(P)-binding Rossmann-fold domains"/>
    <property type="match status" value="1"/>
</dbReference>
<reference evidence="1 2" key="1">
    <citation type="journal article" date="2013" name="Int. J. Syst. Evol. Microbiol.">
        <title>Marinoscillum luteum sp. nov., isolated from marine sediment.</title>
        <authorList>
            <person name="Cha I.T."/>
            <person name="Park S.J."/>
            <person name="Kim S.J."/>
            <person name="Kim J.G."/>
            <person name="Jung M.Y."/>
            <person name="Shin K.S."/>
            <person name="Kwon K.K."/>
            <person name="Yang S.H."/>
            <person name="Seo Y.S."/>
            <person name="Rhee S.K."/>
        </authorList>
    </citation>
    <scope>NUCLEOTIDE SEQUENCE [LARGE SCALE GENOMIC DNA]</scope>
    <source>
        <strain evidence="1 2">KCTC 23939</strain>
    </source>
</reference>
<accession>A0ABW7NE92</accession>
<dbReference type="EMBL" id="JBIPKE010000019">
    <property type="protein sequence ID" value="MFH6984799.1"/>
    <property type="molecule type" value="Genomic_DNA"/>
</dbReference>
<evidence type="ECO:0000313" key="2">
    <source>
        <dbReference type="Proteomes" id="UP001610063"/>
    </source>
</evidence>
<evidence type="ECO:0000313" key="1">
    <source>
        <dbReference type="EMBL" id="MFH6984799.1"/>
    </source>
</evidence>
<organism evidence="1 2">
    <name type="scientific">Marinoscillum luteum</name>
    <dbReference type="NCBI Taxonomy" id="861051"/>
    <lineage>
        <taxon>Bacteria</taxon>
        <taxon>Pseudomonadati</taxon>
        <taxon>Bacteroidota</taxon>
        <taxon>Cytophagia</taxon>
        <taxon>Cytophagales</taxon>
        <taxon>Reichenbachiellaceae</taxon>
        <taxon>Marinoscillum</taxon>
    </lineage>
</organism>
<sequence>MSTHTALIVGATGLVGKHLLDHMLTKTYYSKIKILSRRALEMDDPRVEVIVIPDFAEMNSISEQLQAEDYYCVLGTTIKLAGSKENFKKVDLDYPLMLAEIAQKSPEFRQYLVVTAAGSNADSPLFYNQVKGQLEEGLKQLHLRGLKIFRPSLLLGERTDFRLAEEFAKAISKIFSFFMVGLKRRLWSINASDVAKAMHIVASEGKEGTRVYSSNDMFKIVNTQGL</sequence>
<comment type="caution">
    <text evidence="1">The sequence shown here is derived from an EMBL/GenBank/DDBJ whole genome shotgun (WGS) entry which is preliminary data.</text>
</comment>
<dbReference type="RefSeq" id="WP_395418230.1">
    <property type="nucleotide sequence ID" value="NZ_JBIPKE010000019.1"/>
</dbReference>
<keyword evidence="2" id="KW-1185">Reference proteome</keyword>
<gene>
    <name evidence="1" type="ORF">ACHKAR_15190</name>
</gene>